<keyword evidence="4" id="KW-1185">Reference proteome</keyword>
<dbReference type="EMBL" id="CP104013">
    <property type="protein sequence ID" value="UYP48015.1"/>
    <property type="molecule type" value="Genomic_DNA"/>
</dbReference>
<organism evidence="3 4">
    <name type="scientific">Candidatus Lokiarchaeum ossiferum</name>
    <dbReference type="NCBI Taxonomy" id="2951803"/>
    <lineage>
        <taxon>Archaea</taxon>
        <taxon>Promethearchaeati</taxon>
        <taxon>Promethearchaeota</taxon>
        <taxon>Promethearchaeia</taxon>
        <taxon>Promethearchaeales</taxon>
        <taxon>Promethearchaeaceae</taxon>
        <taxon>Candidatus Lokiarchaeum</taxon>
    </lineage>
</organism>
<dbReference type="Pfam" id="PF02371">
    <property type="entry name" value="Transposase_20"/>
    <property type="match status" value="1"/>
</dbReference>
<evidence type="ECO:0008006" key="5">
    <source>
        <dbReference type="Google" id="ProtNLM"/>
    </source>
</evidence>
<dbReference type="InterPro" id="IPR002525">
    <property type="entry name" value="Transp_IS110-like_N"/>
</dbReference>
<dbReference type="Pfam" id="PF01548">
    <property type="entry name" value="DEDD_Tnp_IS110"/>
    <property type="match status" value="1"/>
</dbReference>
<feature type="domain" description="Transposase IS116/IS110/IS902 C-terminal" evidence="2">
    <location>
        <begin position="338"/>
        <end position="390"/>
    </location>
</feature>
<dbReference type="PANTHER" id="PTHR33055:SF17">
    <property type="entry name" value="THIRD ORF IN TRANSPOSON ISC1491"/>
    <property type="match status" value="1"/>
</dbReference>
<evidence type="ECO:0000313" key="3">
    <source>
        <dbReference type="EMBL" id="UYP48015.1"/>
    </source>
</evidence>
<reference evidence="3" key="1">
    <citation type="submission" date="2022-09" db="EMBL/GenBank/DDBJ databases">
        <title>Actin cytoskeleton and complex cell architecture in an #Asgard archaeon.</title>
        <authorList>
            <person name="Ponce Toledo R.I."/>
            <person name="Schleper C."/>
            <person name="Rodrigues Oliveira T."/>
            <person name="Wollweber F."/>
            <person name="Xu J."/>
            <person name="Rittmann S."/>
            <person name="Klingl A."/>
            <person name="Pilhofer M."/>
        </authorList>
    </citation>
    <scope>NUCLEOTIDE SEQUENCE</scope>
    <source>
        <strain evidence="3">B-35</strain>
    </source>
</reference>
<evidence type="ECO:0000259" key="1">
    <source>
        <dbReference type="Pfam" id="PF01548"/>
    </source>
</evidence>
<evidence type="ECO:0000259" key="2">
    <source>
        <dbReference type="Pfam" id="PF02371"/>
    </source>
</evidence>
<dbReference type="InterPro" id="IPR003346">
    <property type="entry name" value="Transposase_20"/>
</dbReference>
<proteinExistence type="predicted"/>
<name>A0ABY6HWX8_9ARCH</name>
<evidence type="ECO:0000313" key="4">
    <source>
        <dbReference type="Proteomes" id="UP001208689"/>
    </source>
</evidence>
<accession>A0ABY6HWX8</accession>
<dbReference type="Proteomes" id="UP001208689">
    <property type="component" value="Chromosome"/>
</dbReference>
<dbReference type="InterPro" id="IPR047650">
    <property type="entry name" value="Transpos_IS110"/>
</dbReference>
<gene>
    <name evidence="3" type="ORF">NEF87_004300</name>
</gene>
<dbReference type="PANTHER" id="PTHR33055">
    <property type="entry name" value="TRANSPOSASE FOR INSERTION SEQUENCE ELEMENT IS1111A"/>
    <property type="match status" value="1"/>
</dbReference>
<protein>
    <recommendedName>
        <fullName evidence="5">Transposase IS111A/IS1328/IS1533 N-terminal domain-containing protein</fullName>
    </recommendedName>
</protein>
<feature type="domain" description="Transposase IS110-like N-terminal" evidence="1">
    <location>
        <begin position="111"/>
        <end position="234"/>
    </location>
</feature>
<sequence>MVREKKSTTNTVHIPGKIISKYKANSDLKELTTRKFDNGMKYLLKHVKTMIPEDNLHFIPRYWDNAHISQNEWREIEWMVGVEVHLHKDVLAIYGRHRKDHRRKYLGPLLRVNNNPQEFIQFKAELDRYGFNITRFLMETTGVYNFPIVWQLQDMFPKSHIIAMNALSIKEYMPKVSKNDKADAVRIAQVAQLDVFIKSTYIPTKEEFALRELLRQRSKIVREYVRLKNASRKIFASAGFTYKFDFPKEWEMKIIQTFLEMDVTMGEAVEIHQGNHFMSKNRAKYENWLNFNMSTGFKANVLLLFRMMKQAKVNLEIVETALIKRIDEDPQLTKKFTLLKECDGLGILSAAGIILETGDITRFHSVAHYLSYCGISPREGTSGYMDEKSEQEKVVSKAKPNQFSNHHLKLLYVQATGTLLR</sequence>